<accession>A0A4P9ZAG2</accession>
<dbReference type="EMBL" id="ML004519">
    <property type="protein sequence ID" value="RKP29031.1"/>
    <property type="molecule type" value="Genomic_DNA"/>
</dbReference>
<keyword evidence="1" id="KW-0175">Coiled coil</keyword>
<proteinExistence type="predicted"/>
<dbReference type="PANTHER" id="PTHR31011">
    <property type="entry name" value="PROTEIN STB2-RELATED"/>
    <property type="match status" value="1"/>
</dbReference>
<dbReference type="Pfam" id="PF25995">
    <property type="entry name" value="STB6_N"/>
    <property type="match status" value="1"/>
</dbReference>
<organism evidence="4 5">
    <name type="scientific">Metschnikowia bicuspidata</name>
    <dbReference type="NCBI Taxonomy" id="27322"/>
    <lineage>
        <taxon>Eukaryota</taxon>
        <taxon>Fungi</taxon>
        <taxon>Dikarya</taxon>
        <taxon>Ascomycota</taxon>
        <taxon>Saccharomycotina</taxon>
        <taxon>Pichiomycetes</taxon>
        <taxon>Metschnikowiaceae</taxon>
        <taxon>Metschnikowia</taxon>
    </lineage>
</organism>
<evidence type="ECO:0000259" key="3">
    <source>
        <dbReference type="Pfam" id="PF25995"/>
    </source>
</evidence>
<protein>
    <recommendedName>
        <fullName evidence="3">STB6-like N-terminal domain-containing protein</fullName>
    </recommendedName>
</protein>
<dbReference type="OrthoDB" id="19806at2759"/>
<evidence type="ECO:0000256" key="1">
    <source>
        <dbReference type="SAM" id="Coils"/>
    </source>
</evidence>
<feature type="compositionally biased region" description="Basic and acidic residues" evidence="2">
    <location>
        <begin position="879"/>
        <end position="905"/>
    </location>
</feature>
<dbReference type="Proteomes" id="UP000268321">
    <property type="component" value="Unassembled WGS sequence"/>
</dbReference>
<sequence length="905" mass="103772">MELITYVFPDFKAVEYFQKEFADLGEFHVAEETTSSGFEIYLIDQWVRSRRIGSIISVFTGNPDSVVNVVKFTVTRKPADHYPARFQEYLNELVLNHATFKKMSPHVDSAGLSTVSCDTRQKEYLFVTNLTAFPHNLNVLSVVSGDARSAMARFRVNSNLRVFQCGGRFLSFLAEKVSESWAGRFRQIYRLTDEAVPVEFAILELVNLIQTCLFYFDLLDAKYADGLFCLKTEDAIRNWWNLIGLPIFNMKPEFKSGELSSKSVAAVISVIVSVKLRLQLFGGCDVPKDPFDFENFMISIGQFQKQIGVDKKRKLDLVTLLRLFHYTNTEEQAKQVYGSFGFDSLLGSFERSSGALTFLPGAVLGNRPLPGVSTYRRNRIHYSNELKKLTNVVRNTVQDRIISKEDDEDIFAASIANKSSNKLRSKLASKLTDALTPADVETIEIDVFVKKCLIGQTLMRLWMGLSPSGRTAHSFPKEPDTSQHHDNYLRYNFRGFHGGKEKASEFSFVSFRDNLYASLTLGTDTSRKQSKRRFGFQNKHSQQKFQLEALPCSEGADCESERLRPRKALVAAEGMPSYAVCPAEHQSDSCHVLNRRNSFPYLSSGMEMGLNSLEYIKSEDQLAQLGKKCMSFSNLEGLVGTNSDMYCSERARIDYVNQTAAVLAMEGTMMENTALLSKRLEKHFEQTNYELMRLHNICYHMEQRKNAIEDDYYRMLEGKMKDMIENIDRMSFRTRDLNKKINELEMNAKKFEFKVKTSAVNKLEAMENSIVNSAKFRQVFKDEEMKRMYFLVTGKDYESPQGPLQEPWRLQALLTYVSEYAMAALRFLLFDHSRMNLDRIRQTYHKIDPGRKYSDWFYRMVGVRTGLNKVVQDVTVKADSPEKEADTPMNVDELRSEARQGKEDT</sequence>
<feature type="region of interest" description="Disordered" evidence="2">
    <location>
        <begin position="878"/>
        <end position="905"/>
    </location>
</feature>
<dbReference type="PANTHER" id="PTHR31011:SF2">
    <property type="entry name" value="PROTEIN STB2-RELATED"/>
    <property type="match status" value="1"/>
</dbReference>
<evidence type="ECO:0000313" key="5">
    <source>
        <dbReference type="Proteomes" id="UP000268321"/>
    </source>
</evidence>
<keyword evidence="5" id="KW-1185">Reference proteome</keyword>
<feature type="coiled-coil region" evidence="1">
    <location>
        <begin position="727"/>
        <end position="754"/>
    </location>
</feature>
<dbReference type="InterPro" id="IPR059025">
    <property type="entry name" value="STB6_N"/>
</dbReference>
<reference evidence="5" key="1">
    <citation type="journal article" date="2018" name="Nat. Microbiol.">
        <title>Leveraging single-cell genomics to expand the fungal tree of life.</title>
        <authorList>
            <person name="Ahrendt S.R."/>
            <person name="Quandt C.A."/>
            <person name="Ciobanu D."/>
            <person name="Clum A."/>
            <person name="Salamov A."/>
            <person name="Andreopoulos B."/>
            <person name="Cheng J.F."/>
            <person name="Woyke T."/>
            <person name="Pelin A."/>
            <person name="Henrissat B."/>
            <person name="Reynolds N.K."/>
            <person name="Benny G.L."/>
            <person name="Smith M.E."/>
            <person name="James T.Y."/>
            <person name="Grigoriev I.V."/>
        </authorList>
    </citation>
    <scope>NUCLEOTIDE SEQUENCE [LARGE SCALE GENOMIC DNA]</scope>
    <source>
        <strain evidence="5">Baker2002</strain>
    </source>
</reference>
<gene>
    <name evidence="4" type="ORF">METBISCDRAFT_19634</name>
</gene>
<dbReference type="AlphaFoldDB" id="A0A4P9ZAG2"/>
<evidence type="ECO:0000256" key="2">
    <source>
        <dbReference type="SAM" id="MobiDB-lite"/>
    </source>
</evidence>
<evidence type="ECO:0000313" key="4">
    <source>
        <dbReference type="EMBL" id="RKP29031.1"/>
    </source>
</evidence>
<name>A0A4P9ZAG2_9ASCO</name>
<dbReference type="InterPro" id="IPR038919">
    <property type="entry name" value="STB2/STB2"/>
</dbReference>
<dbReference type="GO" id="GO:0070822">
    <property type="term" value="C:Sin3-type complex"/>
    <property type="evidence" value="ECO:0007669"/>
    <property type="project" value="TreeGrafter"/>
</dbReference>
<feature type="domain" description="STB6-like N-terminal" evidence="3">
    <location>
        <begin position="5"/>
        <end position="161"/>
    </location>
</feature>